<sequence length="139" mass="15850">MVYDQERAQQPRADRPNPAEQHASRLPRSEPARTPDQPVISTTGPDHTPSLVLLPPSDRDKLTMRLQQALNTFVESPRQALEEADGVFDEAVTQLTATLAERHRVLRAGWRGQDTEAQTEELRLALRQYRETTELLLRM</sequence>
<feature type="compositionally biased region" description="Basic and acidic residues" evidence="1">
    <location>
        <begin position="1"/>
        <end position="17"/>
    </location>
</feature>
<name>A0A5P2BSW7_STRVZ</name>
<feature type="region of interest" description="Disordered" evidence="1">
    <location>
        <begin position="1"/>
        <end position="53"/>
    </location>
</feature>
<proteinExistence type="predicted"/>
<gene>
    <name evidence="2" type="ORF">DEJ48_09320</name>
</gene>
<protein>
    <submittedName>
        <fullName evidence="2">Uncharacterized protein</fullName>
    </submittedName>
</protein>
<dbReference type="Proteomes" id="UP000322927">
    <property type="component" value="Chromosome"/>
</dbReference>
<dbReference type="EMBL" id="CP029192">
    <property type="protein sequence ID" value="QES33564.1"/>
    <property type="molecule type" value="Genomic_DNA"/>
</dbReference>
<evidence type="ECO:0000313" key="2">
    <source>
        <dbReference type="EMBL" id="QES33564.1"/>
    </source>
</evidence>
<dbReference type="AlphaFoldDB" id="A0A5P2BSW7"/>
<accession>A0A5P2BSW7</accession>
<organism evidence="2 3">
    <name type="scientific">Streptomyces venezuelae</name>
    <dbReference type="NCBI Taxonomy" id="54571"/>
    <lineage>
        <taxon>Bacteria</taxon>
        <taxon>Bacillati</taxon>
        <taxon>Actinomycetota</taxon>
        <taxon>Actinomycetes</taxon>
        <taxon>Kitasatosporales</taxon>
        <taxon>Streptomycetaceae</taxon>
        <taxon>Streptomyces</taxon>
    </lineage>
</organism>
<reference evidence="2 3" key="1">
    <citation type="submission" date="2018-05" db="EMBL/GenBank/DDBJ databases">
        <title>Streptomyces venezuelae.</title>
        <authorList>
            <person name="Kim W."/>
            <person name="Lee N."/>
            <person name="Cho B.-K."/>
        </authorList>
    </citation>
    <scope>NUCLEOTIDE SEQUENCE [LARGE SCALE GENOMIC DNA]</scope>
    <source>
        <strain evidence="2 3">ATCC 14584</strain>
    </source>
</reference>
<dbReference type="OrthoDB" id="3217284at2"/>
<evidence type="ECO:0000313" key="3">
    <source>
        <dbReference type="Proteomes" id="UP000322927"/>
    </source>
</evidence>
<evidence type="ECO:0000256" key="1">
    <source>
        <dbReference type="SAM" id="MobiDB-lite"/>
    </source>
</evidence>